<keyword evidence="1" id="KW-0472">Membrane</keyword>
<evidence type="ECO:0000313" key="3">
    <source>
        <dbReference type="Proteomes" id="UP001221909"/>
    </source>
</evidence>
<comment type="caution">
    <text evidence="2">The sequence shown here is derived from an EMBL/GenBank/DDBJ whole genome shotgun (WGS) entry which is preliminary data.</text>
</comment>
<feature type="transmembrane region" description="Helical" evidence="1">
    <location>
        <begin position="186"/>
        <end position="208"/>
    </location>
</feature>
<gene>
    <name evidence="2" type="ORF">PTQ27_09585</name>
</gene>
<sequence length="249" mass="28180">MPIKFVDLLQQSWNFMRNQQVFSLFAIITISVVQLLVIFLLANDAGTISQQQIEQQQVEPGQMLAFLLPTMLLGVINLFINLLMILNIQSINNGSYQQFFQNTGNAIKSFLPVLLLQIVMILPFSLGLSFAMTSPEMIIVAFPLILVGFYFFFKLSLLIYVYLLEKPQKTVLETIKFTLQLSRGKMMPLVLFCVISYVVPGILSRFVAMIGNGSVGTVISIILSAFISVFMAIFSFRFYQVYRQLPANN</sequence>
<dbReference type="RefSeq" id="WP_273748904.1">
    <property type="nucleotide sequence ID" value="NZ_JAQSJE010000009.1"/>
</dbReference>
<feature type="transmembrane region" description="Helical" evidence="1">
    <location>
        <begin position="138"/>
        <end position="165"/>
    </location>
</feature>
<protein>
    <submittedName>
        <fullName evidence="2">ABC transporter permease</fullName>
    </submittedName>
</protein>
<dbReference type="Proteomes" id="UP001221909">
    <property type="component" value="Unassembled WGS sequence"/>
</dbReference>
<keyword evidence="3" id="KW-1185">Reference proteome</keyword>
<accession>A0ABT5MT78</accession>
<dbReference type="EMBL" id="JAQSJE010000009">
    <property type="protein sequence ID" value="MDD0824709.1"/>
    <property type="molecule type" value="Genomic_DNA"/>
</dbReference>
<feature type="transmembrane region" description="Helical" evidence="1">
    <location>
        <begin position="21"/>
        <end position="42"/>
    </location>
</feature>
<feature type="transmembrane region" description="Helical" evidence="1">
    <location>
        <begin position="62"/>
        <end position="88"/>
    </location>
</feature>
<organism evidence="2 3">
    <name type="scientific">Mannheimia cairinae</name>
    <dbReference type="NCBI Taxonomy" id="3025936"/>
    <lineage>
        <taxon>Bacteria</taxon>
        <taxon>Pseudomonadati</taxon>
        <taxon>Pseudomonadota</taxon>
        <taxon>Gammaproteobacteria</taxon>
        <taxon>Pasteurellales</taxon>
        <taxon>Pasteurellaceae</taxon>
        <taxon>Mannheimia</taxon>
    </lineage>
</organism>
<keyword evidence="1" id="KW-1133">Transmembrane helix</keyword>
<feature type="transmembrane region" description="Helical" evidence="1">
    <location>
        <begin position="109"/>
        <end position="132"/>
    </location>
</feature>
<reference evidence="2 3" key="1">
    <citation type="submission" date="2023-02" db="EMBL/GenBank/DDBJ databases">
        <title>Mannheimia cairiniae sp. nov., a novel species of Mannheimia obtained from moscovy ducks (Cairina moschata) and reclassification of Mannheimia ovis as heterotypic synonym of Mannheimia pernigra.</title>
        <authorList>
            <person name="Christensen H."/>
        </authorList>
    </citation>
    <scope>NUCLEOTIDE SEQUENCE [LARGE SCALE GENOMIC DNA]</scope>
    <source>
        <strain evidence="2 3">AT1</strain>
    </source>
</reference>
<name>A0ABT5MT78_9PAST</name>
<proteinExistence type="predicted"/>
<feature type="transmembrane region" description="Helical" evidence="1">
    <location>
        <begin position="214"/>
        <end position="236"/>
    </location>
</feature>
<keyword evidence="1" id="KW-0812">Transmembrane</keyword>
<evidence type="ECO:0000256" key="1">
    <source>
        <dbReference type="SAM" id="Phobius"/>
    </source>
</evidence>
<evidence type="ECO:0000313" key="2">
    <source>
        <dbReference type="EMBL" id="MDD0824709.1"/>
    </source>
</evidence>